<organism evidence="13 14">
    <name type="scientific">Sutcliffiella horikoshii</name>
    <dbReference type="NCBI Taxonomy" id="79883"/>
    <lineage>
        <taxon>Bacteria</taxon>
        <taxon>Bacillati</taxon>
        <taxon>Bacillota</taxon>
        <taxon>Bacilli</taxon>
        <taxon>Bacillales</taxon>
        <taxon>Bacillaceae</taxon>
        <taxon>Sutcliffiella</taxon>
    </lineage>
</organism>
<dbReference type="PROSITE" id="PS00137">
    <property type="entry name" value="SUBTILASE_HIS"/>
    <property type="match status" value="1"/>
</dbReference>
<dbReference type="InterPro" id="IPR007253">
    <property type="entry name" value="Cell_wall-bd_2"/>
</dbReference>
<evidence type="ECO:0000313" key="13">
    <source>
        <dbReference type="EMBL" id="TYS69870.1"/>
    </source>
</evidence>
<dbReference type="PRINTS" id="PR00723">
    <property type="entry name" value="SUBTILISIN"/>
</dbReference>
<feature type="signal peptide" evidence="11">
    <location>
        <begin position="1"/>
        <end position="19"/>
    </location>
</feature>
<feature type="active site" description="Charge relay system" evidence="10">
    <location>
        <position position="320"/>
    </location>
</feature>
<feature type="active site" description="Charge relay system" evidence="10">
    <location>
        <position position="128"/>
    </location>
</feature>
<evidence type="ECO:0000256" key="8">
    <source>
        <dbReference type="ARBA" id="ARBA00022825"/>
    </source>
</evidence>
<dbReference type="CDD" id="cd07477">
    <property type="entry name" value="Peptidases_S8_Subtilisin_subset"/>
    <property type="match status" value="1"/>
</dbReference>
<dbReference type="Gene3D" id="3.40.50.12090">
    <property type="match status" value="2"/>
</dbReference>
<dbReference type="OrthoDB" id="9798386at2"/>
<dbReference type="GO" id="GO:0006508">
    <property type="term" value="P:proteolysis"/>
    <property type="evidence" value="ECO:0007669"/>
    <property type="project" value="UniProtKB-KW"/>
</dbReference>
<dbReference type="Pfam" id="PF00082">
    <property type="entry name" value="Peptidase_S8"/>
    <property type="match status" value="1"/>
</dbReference>
<comment type="cofactor">
    <cofactor evidence="1">
        <name>Ca(2+)</name>
        <dbReference type="ChEBI" id="CHEBI:29108"/>
    </cofactor>
</comment>
<evidence type="ECO:0000256" key="9">
    <source>
        <dbReference type="ARBA" id="ARBA00022837"/>
    </source>
</evidence>
<protein>
    <submittedName>
        <fullName evidence="13">S8 family serine peptidase</fullName>
    </submittedName>
</protein>
<keyword evidence="6" id="KW-0479">Metal-binding</keyword>
<name>A0A5D4T2F2_9BACI</name>
<comment type="caution">
    <text evidence="13">The sequence shown here is derived from an EMBL/GenBank/DDBJ whole genome shotgun (WGS) entry which is preliminary data.</text>
</comment>
<evidence type="ECO:0000256" key="11">
    <source>
        <dbReference type="SAM" id="SignalP"/>
    </source>
</evidence>
<dbReference type="InterPro" id="IPR022398">
    <property type="entry name" value="Peptidase_S8_His-AS"/>
</dbReference>
<evidence type="ECO:0000256" key="3">
    <source>
        <dbReference type="ARBA" id="ARBA00011073"/>
    </source>
</evidence>
<dbReference type="InterPro" id="IPR000209">
    <property type="entry name" value="Peptidase_S8/S53_dom"/>
</dbReference>
<dbReference type="Proteomes" id="UP000322524">
    <property type="component" value="Unassembled WGS sequence"/>
</dbReference>
<evidence type="ECO:0000256" key="5">
    <source>
        <dbReference type="ARBA" id="ARBA00022670"/>
    </source>
</evidence>
<dbReference type="STRING" id="79883.GCA_001636495_01076"/>
<comment type="subcellular location">
    <subcellularLocation>
        <location evidence="2">Secreted</location>
    </subcellularLocation>
</comment>
<gene>
    <name evidence="13" type="ORF">FZC76_06485</name>
</gene>
<sequence>MKKSLCFLLVMLMCLPSLFEKEVVHASQEENMRIIVKYKEKGNYSFSKAKPQIKNIKQKDFSKIKKELESQEEVEYVEEDNFFYYTNTTNNTNDPHYPYQKDYLQVMNVQEAWSGYEQSYKPVVAVLDSGIDLHHLDLKENIVNPYNVLSPSSMPVDEIGHGTHVAGIVGAKTNNGNGIVSIVKDTYIMPIKVGDRQGAFASDIASGVDYAVENGADIINISIAGPTQNNTLKEAIDKAVNSGVMVVAAAGNNSSDTVEYPAGYPGVMSVGASNLTGELADFSNFGDSVSVVAPGVEIFSTLPTSFSTSISGYGKMSGTSMAAPLVSSQAAMLKSTDKNLTGRQLKEIIEESSKNALDFPIRLGQVNAADSLQYYHGKNRISGKNSLETSVEVAKKGWDTVSSSTLTNGNRVLKGSFAILSSNKTFADSLSVIPLAYKINSPIFLSEKSYLPQVTISSMKEMGVDHVIVVGGEQAISKSVEDKLNANGLKSTRISGKTRYDTAVEISKFVAKENGEVMIVNGKSFPDALSASVEAAKRSMPIVFVEETWVPSATKDFLDLHDFSNKYIIGGTKPISDSVKKSLEATRISGADRYKTNIAVAEYFHSSYNGYYFATGADFKDALTGGLLAAKQGKALMLVRPSDIDSATKNYLEKRNHQEFGILGGRKAVQSSVLWKIDKILLGN</sequence>
<dbReference type="GO" id="GO:0004252">
    <property type="term" value="F:serine-type endopeptidase activity"/>
    <property type="evidence" value="ECO:0007669"/>
    <property type="project" value="UniProtKB-UniRule"/>
</dbReference>
<feature type="chain" id="PRO_5038996695" evidence="11">
    <location>
        <begin position="20"/>
        <end position="684"/>
    </location>
</feature>
<feature type="domain" description="Peptidase S8/S53" evidence="12">
    <location>
        <begin position="122"/>
        <end position="356"/>
    </location>
</feature>
<dbReference type="InterPro" id="IPR015500">
    <property type="entry name" value="Peptidase_S8_subtilisin-rel"/>
</dbReference>
<feature type="active site" description="Charge relay system" evidence="10">
    <location>
        <position position="161"/>
    </location>
</feature>
<evidence type="ECO:0000256" key="2">
    <source>
        <dbReference type="ARBA" id="ARBA00004613"/>
    </source>
</evidence>
<dbReference type="PANTHER" id="PTHR43806:SF11">
    <property type="entry name" value="CEREVISIN-RELATED"/>
    <property type="match status" value="1"/>
</dbReference>
<dbReference type="AlphaFoldDB" id="A0A5D4T2F2"/>
<evidence type="ECO:0000256" key="6">
    <source>
        <dbReference type="ARBA" id="ARBA00022723"/>
    </source>
</evidence>
<keyword evidence="9" id="KW-0106">Calcium</keyword>
<evidence type="ECO:0000313" key="14">
    <source>
        <dbReference type="Proteomes" id="UP000322524"/>
    </source>
</evidence>
<dbReference type="InterPro" id="IPR034202">
    <property type="entry name" value="Subtilisin_Carlsberg-like"/>
</dbReference>
<evidence type="ECO:0000256" key="4">
    <source>
        <dbReference type="ARBA" id="ARBA00022525"/>
    </source>
</evidence>
<dbReference type="Pfam" id="PF04122">
    <property type="entry name" value="CW_binding_2"/>
    <property type="match status" value="3"/>
</dbReference>
<accession>A0A5D4T2F2</accession>
<dbReference type="InterPro" id="IPR036852">
    <property type="entry name" value="Peptidase_S8/S53_dom_sf"/>
</dbReference>
<evidence type="ECO:0000256" key="10">
    <source>
        <dbReference type="PROSITE-ProRule" id="PRU01240"/>
    </source>
</evidence>
<dbReference type="InterPro" id="IPR050131">
    <property type="entry name" value="Peptidase_S8_subtilisin-like"/>
</dbReference>
<dbReference type="RefSeq" id="WP_148987431.1">
    <property type="nucleotide sequence ID" value="NZ_VTEV01000002.1"/>
</dbReference>
<comment type="similarity">
    <text evidence="3 10">Belongs to the peptidase S8 family.</text>
</comment>
<evidence type="ECO:0000256" key="7">
    <source>
        <dbReference type="ARBA" id="ARBA00022801"/>
    </source>
</evidence>
<dbReference type="PANTHER" id="PTHR43806">
    <property type="entry name" value="PEPTIDASE S8"/>
    <property type="match status" value="1"/>
</dbReference>
<dbReference type="Gene3D" id="3.40.50.200">
    <property type="entry name" value="Peptidase S8/S53 domain"/>
    <property type="match status" value="1"/>
</dbReference>
<keyword evidence="11" id="KW-0732">Signal</keyword>
<dbReference type="GO" id="GO:0046872">
    <property type="term" value="F:metal ion binding"/>
    <property type="evidence" value="ECO:0007669"/>
    <property type="project" value="UniProtKB-KW"/>
</dbReference>
<keyword evidence="7 10" id="KW-0378">Hydrolase</keyword>
<dbReference type="SUPFAM" id="SSF52743">
    <property type="entry name" value="Subtilisin-like"/>
    <property type="match status" value="1"/>
</dbReference>
<reference evidence="13 14" key="1">
    <citation type="submission" date="2019-08" db="EMBL/GenBank/DDBJ databases">
        <title>Bacillus genomes from the desert of Cuatro Cienegas, Coahuila.</title>
        <authorList>
            <person name="Olmedo-Alvarez G."/>
        </authorList>
    </citation>
    <scope>NUCLEOTIDE SEQUENCE [LARGE SCALE GENOMIC DNA]</scope>
    <source>
        <strain evidence="13 14">CH28_1T</strain>
    </source>
</reference>
<keyword evidence="5 10" id="KW-0645">Protease</keyword>
<evidence type="ECO:0000256" key="1">
    <source>
        <dbReference type="ARBA" id="ARBA00001913"/>
    </source>
</evidence>
<keyword evidence="8 10" id="KW-0720">Serine protease</keyword>
<keyword evidence="4" id="KW-0964">Secreted</keyword>
<dbReference type="EMBL" id="VTEV01000002">
    <property type="protein sequence ID" value="TYS69870.1"/>
    <property type="molecule type" value="Genomic_DNA"/>
</dbReference>
<dbReference type="PROSITE" id="PS00136">
    <property type="entry name" value="SUBTILASE_ASP"/>
    <property type="match status" value="1"/>
</dbReference>
<dbReference type="GO" id="GO:0005576">
    <property type="term" value="C:extracellular region"/>
    <property type="evidence" value="ECO:0007669"/>
    <property type="project" value="UniProtKB-SubCell"/>
</dbReference>
<dbReference type="PROSITE" id="PS51892">
    <property type="entry name" value="SUBTILASE"/>
    <property type="match status" value="1"/>
</dbReference>
<evidence type="ECO:0000259" key="12">
    <source>
        <dbReference type="Pfam" id="PF00082"/>
    </source>
</evidence>
<proteinExistence type="inferred from homology"/>
<dbReference type="InterPro" id="IPR023827">
    <property type="entry name" value="Peptidase_S8_Asp-AS"/>
</dbReference>